<reference evidence="6" key="1">
    <citation type="submission" date="2017-02" db="UniProtKB">
        <authorList>
            <consortium name="WormBaseParasite"/>
        </authorList>
    </citation>
    <scope>IDENTIFICATION</scope>
</reference>
<dbReference type="InterPro" id="IPR019734">
    <property type="entry name" value="TPR_rpt"/>
</dbReference>
<accession>A0A0N4ZRW1</accession>
<keyword evidence="4" id="KW-0802">TPR repeat</keyword>
<keyword evidence="3" id="KW-0206">Cytoskeleton</keyword>
<dbReference type="Pfam" id="PF13181">
    <property type="entry name" value="TPR_8"/>
    <property type="match status" value="1"/>
</dbReference>
<comment type="subcellular location">
    <subcellularLocation>
        <location evidence="1">Cytoplasm</location>
        <location evidence="1">Cytoskeleton</location>
    </subcellularLocation>
</comment>
<evidence type="ECO:0000256" key="4">
    <source>
        <dbReference type="PROSITE-ProRule" id="PRU00339"/>
    </source>
</evidence>
<dbReference type="SUPFAM" id="SSF48452">
    <property type="entry name" value="TPR-like"/>
    <property type="match status" value="1"/>
</dbReference>
<dbReference type="Pfam" id="PF12895">
    <property type="entry name" value="ANAPC3"/>
    <property type="match status" value="1"/>
</dbReference>
<dbReference type="InterPro" id="IPR011990">
    <property type="entry name" value="TPR-like_helical_dom_sf"/>
</dbReference>
<dbReference type="PANTHER" id="PTHR16056">
    <property type="entry name" value="REGULATOR OF MICROTUBULE DYNAMICS PROTEIN"/>
    <property type="match status" value="1"/>
</dbReference>
<dbReference type="WBParaSite" id="PTRK_0001124400.1">
    <property type="protein sequence ID" value="PTRK_0001124400.1"/>
    <property type="gene ID" value="PTRK_0001124400"/>
</dbReference>
<dbReference type="SMART" id="SM00028">
    <property type="entry name" value="TPR"/>
    <property type="match status" value="3"/>
</dbReference>
<dbReference type="GO" id="GO:0008017">
    <property type="term" value="F:microtubule binding"/>
    <property type="evidence" value="ECO:0007669"/>
    <property type="project" value="TreeGrafter"/>
</dbReference>
<evidence type="ECO:0000313" key="6">
    <source>
        <dbReference type="WBParaSite" id="PTRK_0001124400.1"/>
    </source>
</evidence>
<name>A0A0N4ZRW1_PARTI</name>
<dbReference type="AlphaFoldDB" id="A0A0N4ZRW1"/>
<protein>
    <submittedName>
        <fullName evidence="6">TPR_REGION domain-containing protein</fullName>
    </submittedName>
</protein>
<dbReference type="Gene3D" id="1.25.40.10">
    <property type="entry name" value="Tetratricopeptide repeat domain"/>
    <property type="match status" value="1"/>
</dbReference>
<evidence type="ECO:0000313" key="5">
    <source>
        <dbReference type="Proteomes" id="UP000038045"/>
    </source>
</evidence>
<dbReference type="GO" id="GO:0005876">
    <property type="term" value="C:spindle microtubule"/>
    <property type="evidence" value="ECO:0007669"/>
    <property type="project" value="TreeGrafter"/>
</dbReference>
<keyword evidence="5" id="KW-1185">Reference proteome</keyword>
<proteinExistence type="predicted"/>
<feature type="repeat" description="TPR" evidence="4">
    <location>
        <begin position="202"/>
        <end position="235"/>
    </location>
</feature>
<dbReference type="Proteomes" id="UP000038045">
    <property type="component" value="Unplaced"/>
</dbReference>
<dbReference type="PROSITE" id="PS50005">
    <property type="entry name" value="TPR"/>
    <property type="match status" value="2"/>
</dbReference>
<evidence type="ECO:0000256" key="2">
    <source>
        <dbReference type="ARBA" id="ARBA00022490"/>
    </source>
</evidence>
<evidence type="ECO:0000256" key="3">
    <source>
        <dbReference type="ARBA" id="ARBA00023212"/>
    </source>
</evidence>
<evidence type="ECO:0000256" key="1">
    <source>
        <dbReference type="ARBA" id="ARBA00004245"/>
    </source>
</evidence>
<organism evidence="5 6">
    <name type="scientific">Parastrongyloides trichosuri</name>
    <name type="common">Possum-specific nematode worm</name>
    <dbReference type="NCBI Taxonomy" id="131310"/>
    <lineage>
        <taxon>Eukaryota</taxon>
        <taxon>Metazoa</taxon>
        <taxon>Ecdysozoa</taxon>
        <taxon>Nematoda</taxon>
        <taxon>Chromadorea</taxon>
        <taxon>Rhabditida</taxon>
        <taxon>Tylenchina</taxon>
        <taxon>Panagrolaimomorpha</taxon>
        <taxon>Strongyloidoidea</taxon>
        <taxon>Strongyloididae</taxon>
        <taxon>Parastrongyloides</taxon>
    </lineage>
</organism>
<dbReference type="GO" id="GO:0097431">
    <property type="term" value="C:mitotic spindle pole"/>
    <property type="evidence" value="ECO:0007669"/>
    <property type="project" value="TreeGrafter"/>
</dbReference>
<dbReference type="GO" id="GO:0005737">
    <property type="term" value="C:cytoplasm"/>
    <property type="evidence" value="ECO:0007669"/>
    <property type="project" value="TreeGrafter"/>
</dbReference>
<keyword evidence="2" id="KW-0963">Cytoplasm</keyword>
<dbReference type="PANTHER" id="PTHR16056:SF16">
    <property type="entry name" value="REGULATOR OF MICROTUBULE DYNAMICS PROTEIN 1"/>
    <property type="match status" value="1"/>
</dbReference>
<feature type="repeat" description="TPR" evidence="4">
    <location>
        <begin position="167"/>
        <end position="200"/>
    </location>
</feature>
<sequence length="265" mass="29855">MFRQAFNKFTKLSAGLASVQVAAVALTDKELSKKPEWYQHAVRSLETAVKDLSKKGFIESKSVLTEAEDVFQRVLDVNNVEILWRYARLLTEKAELSHCAHEKKELLHEAKKIIKKALEIEPAAGISGLHKWAGIIFAKLGDLEKKCNDECVKKHLKRATEIDAKDQYALYLYGAHLYKLKEYKEAVEVLKKAESVKPGFSPANKYYLGAALKELGKKDEALKVLKEAVALTPKYAFEGKAKSEAKKILITKYKLSAEDVEVKDD</sequence>